<evidence type="ECO:0000313" key="3">
    <source>
        <dbReference type="Proteomes" id="UP000469011"/>
    </source>
</evidence>
<comment type="caution">
    <text evidence="2">The sequence shown here is derived from an EMBL/GenBank/DDBJ whole genome shotgun (WGS) entry which is preliminary data.</text>
</comment>
<dbReference type="EMBL" id="JAAAMG010000004">
    <property type="protein sequence ID" value="NDW04120.1"/>
    <property type="molecule type" value="Genomic_DNA"/>
</dbReference>
<keyword evidence="1" id="KW-0472">Membrane</keyword>
<feature type="transmembrane region" description="Helical" evidence="1">
    <location>
        <begin position="12"/>
        <end position="40"/>
    </location>
</feature>
<keyword evidence="1" id="KW-1133">Transmembrane helix</keyword>
<proteinExistence type="predicted"/>
<feature type="transmembrane region" description="Helical" evidence="1">
    <location>
        <begin position="102"/>
        <end position="121"/>
    </location>
</feature>
<accession>A0A6N9SYF1</accession>
<sequence>MFARLVAHWVYGGFLAGLLILAFTPIIAATWTTALTLVFLQLPVYMVHQYEEHDDGRFAAAINAMIGKGKIVLDDAAVFVINIPGVWGVNLVSIWLAWSVGIGWGLIGVYLTLVNALAHIGQAIRLRAYNPGLATALVLFLPVGIAGALIVGAEPGVGAGHHVVGLAVAIAIHAGIIAYVVTRRRRLA</sequence>
<protein>
    <submittedName>
        <fullName evidence="2">HXXEE domain-containing protein</fullName>
    </submittedName>
</protein>
<dbReference type="Proteomes" id="UP000469011">
    <property type="component" value="Unassembled WGS sequence"/>
</dbReference>
<evidence type="ECO:0000313" key="2">
    <source>
        <dbReference type="EMBL" id="NDW04120.1"/>
    </source>
</evidence>
<name>A0A6N9SYF1_9HYPH</name>
<dbReference type="RefSeq" id="WP_163462169.1">
    <property type="nucleotide sequence ID" value="NZ_JAAAMG010000004.1"/>
</dbReference>
<feature type="transmembrane region" description="Helical" evidence="1">
    <location>
        <begin position="159"/>
        <end position="181"/>
    </location>
</feature>
<dbReference type="InterPro" id="IPR025671">
    <property type="entry name" value="HXXEE"/>
</dbReference>
<gene>
    <name evidence="2" type="ORF">GTK09_06725</name>
</gene>
<dbReference type="Pfam" id="PF13787">
    <property type="entry name" value="HXXEE"/>
    <property type="match status" value="1"/>
</dbReference>
<keyword evidence="1" id="KW-0812">Transmembrane</keyword>
<evidence type="ECO:0000256" key="1">
    <source>
        <dbReference type="SAM" id="Phobius"/>
    </source>
</evidence>
<keyword evidence="3" id="KW-1185">Reference proteome</keyword>
<feature type="transmembrane region" description="Helical" evidence="1">
    <location>
        <begin position="133"/>
        <end position="153"/>
    </location>
</feature>
<reference evidence="2 3" key="1">
    <citation type="submission" date="2020-01" db="EMBL/GenBank/DDBJ databases">
        <title>Jiella pacifica sp. nov.</title>
        <authorList>
            <person name="Xue Z."/>
            <person name="Zhu S."/>
            <person name="Chen J."/>
            <person name="Yang J."/>
        </authorList>
    </citation>
    <scope>NUCLEOTIDE SEQUENCE [LARGE SCALE GENOMIC DNA]</scope>
    <source>
        <strain evidence="2 3">40Bstr34</strain>
    </source>
</reference>
<organism evidence="2 3">
    <name type="scientific">Jiella pacifica</name>
    <dbReference type="NCBI Taxonomy" id="2696469"/>
    <lineage>
        <taxon>Bacteria</taxon>
        <taxon>Pseudomonadati</taxon>
        <taxon>Pseudomonadota</taxon>
        <taxon>Alphaproteobacteria</taxon>
        <taxon>Hyphomicrobiales</taxon>
        <taxon>Aurantimonadaceae</taxon>
        <taxon>Jiella</taxon>
    </lineage>
</organism>
<dbReference type="AlphaFoldDB" id="A0A6N9SYF1"/>